<feature type="region of interest" description="Disordered" evidence="10">
    <location>
        <begin position="549"/>
        <end position="581"/>
    </location>
</feature>
<feature type="region of interest" description="Disordered" evidence="10">
    <location>
        <begin position="315"/>
        <end position="343"/>
    </location>
</feature>
<feature type="compositionally biased region" description="Polar residues" evidence="10">
    <location>
        <begin position="201"/>
        <end position="211"/>
    </location>
</feature>
<dbReference type="PROSITE" id="PS00028">
    <property type="entry name" value="ZINC_FINGER_C2H2_1"/>
    <property type="match status" value="3"/>
</dbReference>
<dbReference type="EMBL" id="CAJOBB010000717">
    <property type="protein sequence ID" value="CAF3737212.1"/>
    <property type="molecule type" value="Genomic_DNA"/>
</dbReference>
<comment type="caution">
    <text evidence="12">The sequence shown here is derived from an EMBL/GenBank/DDBJ whole genome shotgun (WGS) entry which is preliminary data.</text>
</comment>
<protein>
    <recommendedName>
        <fullName evidence="11">C2H2-type domain-containing protein</fullName>
    </recommendedName>
</protein>
<organism evidence="12 14">
    <name type="scientific">Adineta steineri</name>
    <dbReference type="NCBI Taxonomy" id="433720"/>
    <lineage>
        <taxon>Eukaryota</taxon>
        <taxon>Metazoa</taxon>
        <taxon>Spiralia</taxon>
        <taxon>Gnathifera</taxon>
        <taxon>Rotifera</taxon>
        <taxon>Eurotatoria</taxon>
        <taxon>Bdelloidea</taxon>
        <taxon>Adinetida</taxon>
        <taxon>Adinetidae</taxon>
        <taxon>Adineta</taxon>
    </lineage>
</organism>
<name>A0A813ZDT5_9BILA</name>
<dbReference type="Pfam" id="PF00096">
    <property type="entry name" value="zf-C2H2"/>
    <property type="match status" value="2"/>
</dbReference>
<evidence type="ECO:0000256" key="3">
    <source>
        <dbReference type="ARBA" id="ARBA00022771"/>
    </source>
</evidence>
<evidence type="ECO:0000256" key="10">
    <source>
        <dbReference type="SAM" id="MobiDB-lite"/>
    </source>
</evidence>
<keyword evidence="8" id="KW-0539">Nucleus</keyword>
<evidence type="ECO:0000256" key="8">
    <source>
        <dbReference type="ARBA" id="ARBA00023242"/>
    </source>
</evidence>
<sequence>MTTGTNIKDRCRLCYTHLKDTSSLHHKLWCSQHNHRIYNIYKRRPFRYRDLIVRHLCIRLPENENSSIDHYSHVVCGTCAASLTKLDTAFRTFQQTQKILRSKFRKTSHIVHYQLNRQIKSSSDKLLNENKQEIKQQQQQQQEKDIIPKRQSKRKGAPKHIDQTINNNIKKPTSSVQLIVKIHSPDRNDNEDKQDDEQAEEIQTSSSLTKRTSPRRKSYHTNEPEKTNPKKKFKNLIKDQNISTNDSYNCINLLKSNVLTDIPIHNSTPLNLKTITNSLSSNSRSLNSVKGNHIERIASLLSGTDTVSDIGNHTLNLPNNTNDHNSDSHPIKTRGGRRKQPSTLEVTTTNNILSSTIPSPSLDEVDDDEYSIGGASDDSSNTSISINRPIIHTNTHINNNTIPNVNKNLPTSISTTPTAEGLTITAINQTGQKQVFMAKQLGNLKKYQCGLCEKIVTNIQIHVRRHTNDKPYPCTYCEKRFTNSGDLQIHVRIHTGEKPYACPLCLKSYRTIGNFNSHVKTHDSGTRPHRCELCNQIFPIPKDWYSHLRSSHRSRTANTTTTNNNNITPPSSTLNSTNTTTTVTQPLFSNCLSSQQQHNEIFIPNKVKLEPINRSQLKINSSNDKNSLNDDDDDQEPVNMSKKEDLSDEEEERDDEDDEVEEEDDDEEENHHQSTHNLLTNVSSPVHA</sequence>
<evidence type="ECO:0000256" key="2">
    <source>
        <dbReference type="ARBA" id="ARBA00022737"/>
    </source>
</evidence>
<keyword evidence="4" id="KW-0862">Zinc</keyword>
<evidence type="ECO:0000256" key="5">
    <source>
        <dbReference type="ARBA" id="ARBA00023015"/>
    </source>
</evidence>
<dbReference type="EMBL" id="CAJNOE010000093">
    <property type="protein sequence ID" value="CAF0898065.1"/>
    <property type="molecule type" value="Genomic_DNA"/>
</dbReference>
<dbReference type="InterPro" id="IPR013087">
    <property type="entry name" value="Znf_C2H2_type"/>
</dbReference>
<evidence type="ECO:0000313" key="12">
    <source>
        <dbReference type="EMBL" id="CAF0898065.1"/>
    </source>
</evidence>
<dbReference type="InterPro" id="IPR036236">
    <property type="entry name" value="Znf_C2H2_sf"/>
</dbReference>
<feature type="compositionally biased region" description="Polar residues" evidence="10">
    <location>
        <begin position="163"/>
        <end position="177"/>
    </location>
</feature>
<evidence type="ECO:0000313" key="13">
    <source>
        <dbReference type="EMBL" id="CAF3737212.1"/>
    </source>
</evidence>
<dbReference type="Gene3D" id="3.30.160.60">
    <property type="entry name" value="Classic Zinc Finger"/>
    <property type="match status" value="2"/>
</dbReference>
<evidence type="ECO:0000256" key="6">
    <source>
        <dbReference type="ARBA" id="ARBA00023125"/>
    </source>
</evidence>
<dbReference type="FunFam" id="3.30.160.60:FF:000100">
    <property type="entry name" value="Zinc finger 45-like"/>
    <property type="match status" value="1"/>
</dbReference>
<dbReference type="PANTHER" id="PTHR24379">
    <property type="entry name" value="KRAB AND ZINC FINGER DOMAIN-CONTAINING"/>
    <property type="match status" value="1"/>
</dbReference>
<feature type="compositionally biased region" description="Low complexity" evidence="10">
    <location>
        <begin position="556"/>
        <end position="581"/>
    </location>
</feature>
<dbReference type="Proteomes" id="UP000663860">
    <property type="component" value="Unassembled WGS sequence"/>
</dbReference>
<dbReference type="GO" id="GO:0008270">
    <property type="term" value="F:zinc ion binding"/>
    <property type="evidence" value="ECO:0007669"/>
    <property type="project" value="UniProtKB-KW"/>
</dbReference>
<dbReference type="SUPFAM" id="SSF57667">
    <property type="entry name" value="beta-beta-alpha zinc fingers"/>
    <property type="match status" value="2"/>
</dbReference>
<dbReference type="AlphaFoldDB" id="A0A813ZDT5"/>
<dbReference type="GO" id="GO:0003677">
    <property type="term" value="F:DNA binding"/>
    <property type="evidence" value="ECO:0007669"/>
    <property type="project" value="UniProtKB-KW"/>
</dbReference>
<proteinExistence type="predicted"/>
<keyword evidence="5" id="KW-0805">Transcription regulation</keyword>
<keyword evidence="2" id="KW-0677">Repeat</keyword>
<evidence type="ECO:0000256" key="7">
    <source>
        <dbReference type="ARBA" id="ARBA00023163"/>
    </source>
</evidence>
<dbReference type="Proteomes" id="UP000663868">
    <property type="component" value="Unassembled WGS sequence"/>
</dbReference>
<feature type="region of interest" description="Disordered" evidence="10">
    <location>
        <begin position="618"/>
        <end position="688"/>
    </location>
</feature>
<feature type="region of interest" description="Disordered" evidence="10">
    <location>
        <begin position="131"/>
        <end position="235"/>
    </location>
</feature>
<keyword evidence="3 9" id="KW-0863">Zinc-finger</keyword>
<reference evidence="12" key="1">
    <citation type="submission" date="2021-02" db="EMBL/GenBank/DDBJ databases">
        <authorList>
            <person name="Nowell W R."/>
        </authorList>
    </citation>
    <scope>NUCLEOTIDE SEQUENCE</scope>
</reference>
<dbReference type="PROSITE" id="PS50157">
    <property type="entry name" value="ZINC_FINGER_C2H2_2"/>
    <property type="match status" value="2"/>
</dbReference>
<feature type="compositionally biased region" description="Basic residues" evidence="10">
    <location>
        <begin position="331"/>
        <end position="340"/>
    </location>
</feature>
<feature type="domain" description="C2H2-type" evidence="11">
    <location>
        <begin position="500"/>
        <end position="528"/>
    </location>
</feature>
<evidence type="ECO:0000259" key="11">
    <source>
        <dbReference type="PROSITE" id="PS50157"/>
    </source>
</evidence>
<evidence type="ECO:0000256" key="4">
    <source>
        <dbReference type="ARBA" id="ARBA00022833"/>
    </source>
</evidence>
<evidence type="ECO:0000256" key="1">
    <source>
        <dbReference type="ARBA" id="ARBA00022723"/>
    </source>
</evidence>
<accession>A0A813ZDT5</accession>
<feature type="compositionally biased region" description="Polar residues" evidence="10">
    <location>
        <begin position="675"/>
        <end position="688"/>
    </location>
</feature>
<dbReference type="FunFam" id="3.30.160.60:FF:001485">
    <property type="entry name" value="Krueppel-related zinc finger protein"/>
    <property type="match status" value="1"/>
</dbReference>
<gene>
    <name evidence="12" type="ORF">IZO911_LOCUS12095</name>
    <name evidence="13" type="ORF">KXQ929_LOCUS13432</name>
</gene>
<keyword evidence="6" id="KW-0238">DNA-binding</keyword>
<evidence type="ECO:0000313" key="14">
    <source>
        <dbReference type="Proteomes" id="UP000663860"/>
    </source>
</evidence>
<feature type="compositionally biased region" description="Acidic residues" evidence="10">
    <location>
        <begin position="646"/>
        <end position="668"/>
    </location>
</feature>
<keyword evidence="7" id="KW-0804">Transcription</keyword>
<dbReference type="PANTHER" id="PTHR24379:SF121">
    <property type="entry name" value="C2H2-TYPE DOMAIN-CONTAINING PROTEIN"/>
    <property type="match status" value="1"/>
</dbReference>
<keyword evidence="1" id="KW-0479">Metal-binding</keyword>
<feature type="domain" description="C2H2-type" evidence="11">
    <location>
        <begin position="472"/>
        <end position="499"/>
    </location>
</feature>
<evidence type="ECO:0000256" key="9">
    <source>
        <dbReference type="PROSITE-ProRule" id="PRU00042"/>
    </source>
</evidence>
<dbReference type="SMART" id="SM00355">
    <property type="entry name" value="ZnF_C2H2"/>
    <property type="match status" value="4"/>
</dbReference>